<keyword evidence="2" id="KW-1185">Reference proteome</keyword>
<evidence type="ECO:0000313" key="1">
    <source>
        <dbReference type="EMBL" id="CND83695.1"/>
    </source>
</evidence>
<sequence length="133" mass="14887">MNVDIVTLIRDTLLETGCDESLLNNFDGHSTISLDFSDRASMLISLVDDQVWLWSRIGEENTHVLSQKADDLLKTLMEGCAFTPSGQLQLATNDGYIELKGLVSSSYTETSTRFAEALDEFFALQEKFVEILQ</sequence>
<dbReference type="Pfam" id="PF03519">
    <property type="entry name" value="Invas_SpaK"/>
    <property type="match status" value="1"/>
</dbReference>
<dbReference type="Gene3D" id="3.30.1460.10">
    <property type="match status" value="1"/>
</dbReference>
<reference evidence="1 2" key="1">
    <citation type="submission" date="2015-03" db="EMBL/GenBank/DDBJ databases">
        <authorList>
            <consortium name="Pathogen Informatics"/>
            <person name="Murphy D."/>
        </authorList>
    </citation>
    <scope>NUCLEOTIDE SEQUENCE [LARGE SCALE GENOMIC DNA]</scope>
    <source>
        <strain evidence="2">type strain: CIP110231</strain>
    </source>
</reference>
<protein>
    <submittedName>
        <fullName evidence="1">Type III secretion system protein</fullName>
    </submittedName>
</protein>
<dbReference type="CDD" id="cd17035">
    <property type="entry name" value="T3SC_IB_Spa15-like"/>
    <property type="match status" value="1"/>
</dbReference>
<gene>
    <name evidence="1" type="primary">ysaK_1</name>
    <name evidence="1" type="ORF">ERS137967_00050</name>
</gene>
<accession>A0ABM9S0A9</accession>
<name>A0ABM9S0A9_9GAMM</name>
<dbReference type="PRINTS" id="PR01305">
    <property type="entry name" value="SSPAKPROTEIN"/>
</dbReference>
<dbReference type="RefSeq" id="WP_049596347.1">
    <property type="nucleotide sequence ID" value="NZ_CPYD01000001.1"/>
</dbReference>
<organism evidence="1 2">
    <name type="scientific">Yersinia nurmii</name>
    <dbReference type="NCBI Taxonomy" id="685706"/>
    <lineage>
        <taxon>Bacteria</taxon>
        <taxon>Pseudomonadati</taxon>
        <taxon>Pseudomonadota</taxon>
        <taxon>Gammaproteobacteria</taxon>
        <taxon>Enterobacterales</taxon>
        <taxon>Yersiniaceae</taxon>
        <taxon>Yersinia</taxon>
    </lineage>
</organism>
<dbReference type="EMBL" id="CPYD01000001">
    <property type="protein sequence ID" value="CND83695.1"/>
    <property type="molecule type" value="Genomic_DNA"/>
</dbReference>
<comment type="caution">
    <text evidence="1">The sequence shown here is derived from an EMBL/GenBank/DDBJ whole genome shotgun (WGS) entry which is preliminary data.</text>
</comment>
<dbReference type="SUPFAM" id="SSF69635">
    <property type="entry name" value="Type III secretory system chaperone-like"/>
    <property type="match status" value="1"/>
</dbReference>
<evidence type="ECO:0000313" key="2">
    <source>
        <dbReference type="Proteomes" id="UP000040578"/>
    </source>
</evidence>
<proteinExistence type="predicted"/>
<dbReference type="InterPro" id="IPR003065">
    <property type="entry name" value="Invas_SpaK"/>
</dbReference>
<dbReference type="Proteomes" id="UP000040578">
    <property type="component" value="Unassembled WGS sequence"/>
</dbReference>